<keyword evidence="9" id="KW-1185">Reference proteome</keyword>
<feature type="signal peptide" evidence="6">
    <location>
        <begin position="1"/>
        <end position="23"/>
    </location>
</feature>
<evidence type="ECO:0000313" key="8">
    <source>
        <dbReference type="EMBL" id="MFD2700362.1"/>
    </source>
</evidence>
<dbReference type="SUPFAM" id="SSF53807">
    <property type="entry name" value="Helical backbone' metal receptor"/>
    <property type="match status" value="1"/>
</dbReference>
<dbReference type="InterPro" id="IPR051313">
    <property type="entry name" value="Bact_iron-sidero_bind"/>
</dbReference>
<dbReference type="Proteomes" id="UP001597540">
    <property type="component" value="Unassembled WGS sequence"/>
</dbReference>
<comment type="similarity">
    <text evidence="2">Belongs to the bacterial solute-binding protein 8 family.</text>
</comment>
<evidence type="ECO:0000256" key="3">
    <source>
        <dbReference type="ARBA" id="ARBA00022448"/>
    </source>
</evidence>
<evidence type="ECO:0000313" key="9">
    <source>
        <dbReference type="Proteomes" id="UP001597540"/>
    </source>
</evidence>
<evidence type="ECO:0000256" key="2">
    <source>
        <dbReference type="ARBA" id="ARBA00008814"/>
    </source>
</evidence>
<dbReference type="PROSITE" id="PS51257">
    <property type="entry name" value="PROKAR_LIPOPROTEIN"/>
    <property type="match status" value="1"/>
</dbReference>
<gene>
    <name evidence="8" type="ORF">ACFSVM_07755</name>
</gene>
<dbReference type="EMBL" id="JBHUMJ010000002">
    <property type="protein sequence ID" value="MFD2700362.1"/>
    <property type="molecule type" value="Genomic_DNA"/>
</dbReference>
<accession>A0ABW5SKR2</accession>
<evidence type="ECO:0000256" key="6">
    <source>
        <dbReference type="SAM" id="SignalP"/>
    </source>
</evidence>
<dbReference type="Gene3D" id="3.40.50.1980">
    <property type="entry name" value="Nitrogenase molybdenum iron protein domain"/>
    <property type="match status" value="2"/>
</dbReference>
<comment type="subcellular location">
    <subcellularLocation>
        <location evidence="1">Cell envelope</location>
    </subcellularLocation>
</comment>
<organism evidence="8 9">
    <name type="scientific">Paenibacillus shunpengii</name>
    <dbReference type="NCBI Taxonomy" id="2054424"/>
    <lineage>
        <taxon>Bacteria</taxon>
        <taxon>Bacillati</taxon>
        <taxon>Bacillota</taxon>
        <taxon>Bacilli</taxon>
        <taxon>Bacillales</taxon>
        <taxon>Paenibacillaceae</taxon>
        <taxon>Paenibacillus</taxon>
    </lineage>
</organism>
<feature type="compositionally biased region" description="Polar residues" evidence="5">
    <location>
        <begin position="27"/>
        <end position="44"/>
    </location>
</feature>
<dbReference type="PANTHER" id="PTHR30532:SF29">
    <property type="entry name" value="FE(3+) DICITRATE-BINDING PERIPLASMIC PROTEIN"/>
    <property type="match status" value="1"/>
</dbReference>
<dbReference type="Pfam" id="PF01497">
    <property type="entry name" value="Peripla_BP_2"/>
    <property type="match status" value="1"/>
</dbReference>
<sequence>MAKSKKKIASLLASLLLVSTFLAACGSSESGTDSNTTPNNVSLTETETPVSEVEESAEEPAERTVTDAMGHEVTIPANPQRILATYLEDNLVALGVTPVAQWSVANGIQDYLQGSLKDVPTIPHDLPFEQVASFEPDLIILDSADMASGDKYEQYSKIAPTYVIGSEQNNDWRDELLKIGEVLGKEEDAQKALDDYDAKAAEAKAALNEAAGGESAAAIWLVSDQFYMVSEELSSGTVMYDDLGLAVPEVVKEISATGTGNWLPISLEKLAELDADHLFLINSDKGAGGEALNDPLWKNIPAVKNGNVYEFSADTSWLYTGTVANTQIVDSIVESITK</sequence>
<evidence type="ECO:0000256" key="4">
    <source>
        <dbReference type="ARBA" id="ARBA00022729"/>
    </source>
</evidence>
<proteinExistence type="inferred from homology"/>
<feature type="domain" description="Fe/B12 periplasmic-binding" evidence="7">
    <location>
        <begin position="79"/>
        <end position="338"/>
    </location>
</feature>
<evidence type="ECO:0000256" key="1">
    <source>
        <dbReference type="ARBA" id="ARBA00004196"/>
    </source>
</evidence>
<evidence type="ECO:0000256" key="5">
    <source>
        <dbReference type="SAM" id="MobiDB-lite"/>
    </source>
</evidence>
<feature type="chain" id="PRO_5045969482" evidence="6">
    <location>
        <begin position="24"/>
        <end position="338"/>
    </location>
</feature>
<dbReference type="InterPro" id="IPR002491">
    <property type="entry name" value="ABC_transptr_periplasmic_BD"/>
</dbReference>
<keyword evidence="4 6" id="KW-0732">Signal</keyword>
<dbReference type="PANTHER" id="PTHR30532">
    <property type="entry name" value="IRON III DICITRATE-BINDING PERIPLASMIC PROTEIN"/>
    <property type="match status" value="1"/>
</dbReference>
<feature type="region of interest" description="Disordered" evidence="5">
    <location>
        <begin position="27"/>
        <end position="64"/>
    </location>
</feature>
<comment type="caution">
    <text evidence="8">The sequence shown here is derived from an EMBL/GenBank/DDBJ whole genome shotgun (WGS) entry which is preliminary data.</text>
</comment>
<name>A0ABW5SKR2_9BACL</name>
<protein>
    <submittedName>
        <fullName evidence="8">ABC transporter substrate-binding protein</fullName>
    </submittedName>
</protein>
<dbReference type="RefSeq" id="WP_379261236.1">
    <property type="nucleotide sequence ID" value="NZ_JBHUMJ010000002.1"/>
</dbReference>
<evidence type="ECO:0000259" key="7">
    <source>
        <dbReference type="PROSITE" id="PS50983"/>
    </source>
</evidence>
<keyword evidence="3" id="KW-0813">Transport</keyword>
<dbReference type="PROSITE" id="PS50983">
    <property type="entry name" value="FE_B12_PBP"/>
    <property type="match status" value="1"/>
</dbReference>
<reference evidence="9" key="1">
    <citation type="journal article" date="2019" name="Int. J. Syst. Evol. Microbiol.">
        <title>The Global Catalogue of Microorganisms (GCM) 10K type strain sequencing project: providing services to taxonomists for standard genome sequencing and annotation.</title>
        <authorList>
            <consortium name="The Broad Institute Genomics Platform"/>
            <consortium name="The Broad Institute Genome Sequencing Center for Infectious Disease"/>
            <person name="Wu L."/>
            <person name="Ma J."/>
        </authorList>
    </citation>
    <scope>NUCLEOTIDE SEQUENCE [LARGE SCALE GENOMIC DNA]</scope>
    <source>
        <strain evidence="9">KCTC 33849</strain>
    </source>
</reference>